<gene>
    <name evidence="2" type="ORF">C1SCF055_LOCUS32708</name>
</gene>
<dbReference type="EMBL" id="CAMXCT010003978">
    <property type="protein sequence ID" value="CAI4007134.1"/>
    <property type="molecule type" value="Genomic_DNA"/>
</dbReference>
<evidence type="ECO:0000256" key="1">
    <source>
        <dbReference type="SAM" id="Coils"/>
    </source>
</evidence>
<keyword evidence="1" id="KW-0175">Coiled coil</keyword>
<dbReference type="EMBL" id="CAMXCT030003978">
    <property type="protein sequence ID" value="CAL4794446.1"/>
    <property type="molecule type" value="Genomic_DNA"/>
</dbReference>
<keyword evidence="4" id="KW-1185">Reference proteome</keyword>
<dbReference type="Proteomes" id="UP001152797">
    <property type="component" value="Unassembled WGS sequence"/>
</dbReference>
<feature type="coiled-coil region" evidence="1">
    <location>
        <begin position="158"/>
        <end position="195"/>
    </location>
</feature>
<protein>
    <submittedName>
        <fullName evidence="2">Uncharacterized protein</fullName>
    </submittedName>
</protein>
<dbReference type="EMBL" id="CAMXCT020003978">
    <property type="protein sequence ID" value="CAL1160509.1"/>
    <property type="molecule type" value="Genomic_DNA"/>
</dbReference>
<comment type="caution">
    <text evidence="2">The sequence shown here is derived from an EMBL/GenBank/DDBJ whole genome shotgun (WGS) entry which is preliminary data.</text>
</comment>
<dbReference type="AlphaFoldDB" id="A0A9P1DAH6"/>
<reference evidence="3 4" key="2">
    <citation type="submission" date="2024-05" db="EMBL/GenBank/DDBJ databases">
        <authorList>
            <person name="Chen Y."/>
            <person name="Shah S."/>
            <person name="Dougan E. K."/>
            <person name="Thang M."/>
            <person name="Chan C."/>
        </authorList>
    </citation>
    <scope>NUCLEOTIDE SEQUENCE [LARGE SCALE GENOMIC DNA]</scope>
</reference>
<proteinExistence type="predicted"/>
<evidence type="ECO:0000313" key="2">
    <source>
        <dbReference type="EMBL" id="CAI4007134.1"/>
    </source>
</evidence>
<reference evidence="2" key="1">
    <citation type="submission" date="2022-10" db="EMBL/GenBank/DDBJ databases">
        <authorList>
            <person name="Chen Y."/>
            <person name="Dougan E. K."/>
            <person name="Chan C."/>
            <person name="Rhodes N."/>
            <person name="Thang M."/>
        </authorList>
    </citation>
    <scope>NUCLEOTIDE SEQUENCE</scope>
</reference>
<evidence type="ECO:0000313" key="4">
    <source>
        <dbReference type="Proteomes" id="UP001152797"/>
    </source>
</evidence>
<organism evidence="2">
    <name type="scientific">Cladocopium goreaui</name>
    <dbReference type="NCBI Taxonomy" id="2562237"/>
    <lineage>
        <taxon>Eukaryota</taxon>
        <taxon>Sar</taxon>
        <taxon>Alveolata</taxon>
        <taxon>Dinophyceae</taxon>
        <taxon>Suessiales</taxon>
        <taxon>Symbiodiniaceae</taxon>
        <taxon>Cladocopium</taxon>
    </lineage>
</organism>
<evidence type="ECO:0000313" key="3">
    <source>
        <dbReference type="EMBL" id="CAL4794446.1"/>
    </source>
</evidence>
<accession>A0A9P1DAH6</accession>
<dbReference type="Gene3D" id="1.10.287.950">
    <property type="entry name" value="Methyl-accepting chemotaxis protein"/>
    <property type="match status" value="1"/>
</dbReference>
<sequence>MPSVVLEVSHHVLIKVSTIDGSEVADAIHKFSASIDDFQDQTHDVVNVRNAIRDFAGRVESFKEQASEDTSQATAGISDLDSQLGRLQETVAVSRNSSKASKGTGEVTHAVKGLADQMDVLKNQSMNAMKVVNTLEKFTGQVDDVKVPGDIVDVAGSIDKFAGQMDALKEKAKSAEEVQAAVKEMDEKIKAMQGKTAGALGATDGLKKLTDELDAMEAKTRIAVRVANGIKAVASQMAVVKAMAGDTMNVSKEMGELTTQLDGLKVKTAAALNVSSTIKTLTEKLQVLKVARSQSDTKKSMAKVERTKQLASDIQQLKYSVEIAALNAGVLRFLGVTVAFWTQKKPEAVHSINQMASQAKALKGKVSIEDMVTGPDSINVLAMGLKTVQEKVQSANVTGGLHRLAQTVGALQKDTSQAIDASDSLKSLAQKMEKLQVKAKSFNVSGSIDKLASHLNALQDESAGFNVTASITGINKLGGRMNQLQEEAQAANVGKNLSKVAHQLQRLSLRPPGVSTQALPSPAFQLGAPLAAPAPVPAFTTPVATVATESPAVAALTIAGMQGGSFNSDRDLEGDKPISKWRETSMSQEELQQLLQKLPPLNVETMTRVLRTIFLWTSWIHEDVGHAWASFVYNPIHTPGFVPEDGRGIPSPALVYRVAMFRNFVALERNKLVDPIDSKMFSTTICNPVVGPYSWTSCQNEVDGVLANAFTTFQKKLRQLGQQEVFAEFAQHGLFSRVDDVESSASS</sequence>
<name>A0A9P1DAH6_9DINO</name>